<feature type="domain" description="Glycosyl hydrolase family 13 catalytic" evidence="11">
    <location>
        <begin position="210"/>
        <end position="575"/>
    </location>
</feature>
<comment type="similarity">
    <text evidence="3 8">Belongs to the glycosyl hydrolase 13 family.</text>
</comment>
<keyword evidence="10" id="KW-1133">Transmembrane helix</keyword>
<dbReference type="STRING" id="5722.A2FNR0"/>
<evidence type="ECO:0000256" key="2">
    <source>
        <dbReference type="ARBA" id="ARBA00001913"/>
    </source>
</evidence>
<keyword evidence="10" id="KW-0472">Membrane</keyword>
<dbReference type="InterPro" id="IPR006047">
    <property type="entry name" value="GH13_cat_dom"/>
</dbReference>
<dbReference type="GO" id="GO:0005975">
    <property type="term" value="P:carbohydrate metabolic process"/>
    <property type="evidence" value="ECO:0007669"/>
    <property type="project" value="InterPro"/>
</dbReference>
<organism evidence="12 13">
    <name type="scientific">Trichomonas vaginalis (strain ATCC PRA-98 / G3)</name>
    <dbReference type="NCBI Taxonomy" id="412133"/>
    <lineage>
        <taxon>Eukaryota</taxon>
        <taxon>Metamonada</taxon>
        <taxon>Parabasalia</taxon>
        <taxon>Trichomonadida</taxon>
        <taxon>Trichomonadidae</taxon>
        <taxon>Trichomonas</taxon>
    </lineage>
</organism>
<dbReference type="Gene3D" id="3.20.20.80">
    <property type="entry name" value="Glycosidases"/>
    <property type="match status" value="1"/>
</dbReference>
<dbReference type="AlphaFoldDB" id="A2FNR0"/>
<dbReference type="PRINTS" id="PR00110">
    <property type="entry name" value="ALPHAAMYLASE"/>
</dbReference>
<name>A2FNR0_TRIV3</name>
<comment type="cofactor">
    <cofactor evidence="2">
        <name>Ca(2+)</name>
        <dbReference type="ChEBI" id="CHEBI:29108"/>
    </cofactor>
</comment>
<accession>A2FNR0</accession>
<dbReference type="OrthoDB" id="550577at2759"/>
<keyword evidence="13" id="KW-1185">Reference proteome</keyword>
<proteinExistence type="inferred from homology"/>
<dbReference type="Proteomes" id="UP000001542">
    <property type="component" value="Unassembled WGS sequence"/>
</dbReference>
<sequence length="581" mass="64940">MKELADNPLLDSQDELESVERESEVPFYKKNYFIYGTMICNSILIGAIISMIITFSVNSKVSSISNQYDTLPNCESYSSFTCNGSSSSMDYKYYNNTWNTPKRGQDLWKPGFQDMSTLVGYAQLKYASGMKSCTVNILTKTSTSLNLTYYFDDVAQTSNSKTFDSSYTKTLSVKVVAESGETLILDGVDFIWNVASIKSRDYDYRKGQKGAIVELFGWPDDDVAQECKFIADAGYMGVKIFPHQEQIMSYQPMENMMNPWYFMYQPVSYRLQGRMGTRDQLRTMINTCRALGVRVYADAVVNHMSGNGNDLSNHRNSGSGCTTWGNKTSSAYENGSPYYTPAYTYETNPNTGRGTNVLEYPGVPYGPEDFHCDKALNSWNDANILDSGWLSGLADLDTSKEYVRQRIADFMIDLISIGFSGYRVDAAKHIRPTDLAAIFGKVKEGLGGSLPDDFISWLEVLTGGESQLLVQGDGDYSFTGGLTKYLKANNFTDDDVLKIKIWWSGYPSEPNNDNGSLDIRRKAIQNDDHDQQSDGSSSRDMHDQGCVLIKGCDASTHRSFEVKLFESPNGLSNQNGPFIIL</sequence>
<dbReference type="InParanoid" id="A2FNR0"/>
<dbReference type="SMR" id="A2FNR0"/>
<evidence type="ECO:0000256" key="7">
    <source>
        <dbReference type="ARBA" id="ARBA00023295"/>
    </source>
</evidence>
<keyword evidence="10" id="KW-0812">Transmembrane</keyword>
<evidence type="ECO:0000259" key="11">
    <source>
        <dbReference type="SMART" id="SM00642"/>
    </source>
</evidence>
<dbReference type="InterPro" id="IPR017853">
    <property type="entry name" value="GH"/>
</dbReference>
<dbReference type="VEuPathDB" id="TrichDB:TVAG_347480"/>
<feature type="transmembrane region" description="Helical" evidence="10">
    <location>
        <begin position="32"/>
        <end position="57"/>
    </location>
</feature>
<evidence type="ECO:0000256" key="6">
    <source>
        <dbReference type="ARBA" id="ARBA00023277"/>
    </source>
</evidence>
<dbReference type="PANTHER" id="PTHR43447">
    <property type="entry name" value="ALPHA-AMYLASE"/>
    <property type="match status" value="1"/>
</dbReference>
<dbReference type="GO" id="GO:0043169">
    <property type="term" value="F:cation binding"/>
    <property type="evidence" value="ECO:0007669"/>
    <property type="project" value="InterPro"/>
</dbReference>
<evidence type="ECO:0000256" key="1">
    <source>
        <dbReference type="ARBA" id="ARBA00000548"/>
    </source>
</evidence>
<evidence type="ECO:0000256" key="4">
    <source>
        <dbReference type="ARBA" id="ARBA00012595"/>
    </source>
</evidence>
<dbReference type="SMART" id="SM00642">
    <property type="entry name" value="Aamy"/>
    <property type="match status" value="1"/>
</dbReference>
<dbReference type="InterPro" id="IPR006046">
    <property type="entry name" value="Alpha_amylase"/>
</dbReference>
<dbReference type="GO" id="GO:0004556">
    <property type="term" value="F:alpha-amylase activity"/>
    <property type="evidence" value="ECO:0007669"/>
    <property type="project" value="UniProtKB-UniRule"/>
</dbReference>
<dbReference type="Pfam" id="PF00128">
    <property type="entry name" value="Alpha-amylase"/>
    <property type="match status" value="1"/>
</dbReference>
<dbReference type="SUPFAM" id="SSF51445">
    <property type="entry name" value="(Trans)glycosidases"/>
    <property type="match status" value="1"/>
</dbReference>
<reference evidence="12" key="1">
    <citation type="submission" date="2006-10" db="EMBL/GenBank/DDBJ databases">
        <authorList>
            <person name="Amadeo P."/>
            <person name="Zhao Q."/>
            <person name="Wortman J."/>
            <person name="Fraser-Liggett C."/>
            <person name="Carlton J."/>
        </authorList>
    </citation>
    <scope>NUCLEOTIDE SEQUENCE</scope>
    <source>
        <strain evidence="12">G3</strain>
    </source>
</reference>
<comment type="catalytic activity">
    <reaction evidence="1 9">
        <text>Endohydrolysis of (1-&gt;4)-alpha-D-glucosidic linkages in polysaccharides containing three or more (1-&gt;4)-alpha-linked D-glucose units.</text>
        <dbReference type="EC" id="3.2.1.1"/>
    </reaction>
</comment>
<evidence type="ECO:0000256" key="3">
    <source>
        <dbReference type="ARBA" id="ARBA00008061"/>
    </source>
</evidence>
<dbReference type="OMA" id="SWNDANI"/>
<reference evidence="12" key="2">
    <citation type="journal article" date="2007" name="Science">
        <title>Draft genome sequence of the sexually transmitted pathogen Trichomonas vaginalis.</title>
        <authorList>
            <person name="Carlton J.M."/>
            <person name="Hirt R.P."/>
            <person name="Silva J.C."/>
            <person name="Delcher A.L."/>
            <person name="Schatz M."/>
            <person name="Zhao Q."/>
            <person name="Wortman J.R."/>
            <person name="Bidwell S.L."/>
            <person name="Alsmark U.C.M."/>
            <person name="Besteiro S."/>
            <person name="Sicheritz-Ponten T."/>
            <person name="Noel C.J."/>
            <person name="Dacks J.B."/>
            <person name="Foster P.G."/>
            <person name="Simillion C."/>
            <person name="Van de Peer Y."/>
            <person name="Miranda-Saavedra D."/>
            <person name="Barton G.J."/>
            <person name="Westrop G.D."/>
            <person name="Mueller S."/>
            <person name="Dessi D."/>
            <person name="Fiori P.L."/>
            <person name="Ren Q."/>
            <person name="Paulsen I."/>
            <person name="Zhang H."/>
            <person name="Bastida-Corcuera F.D."/>
            <person name="Simoes-Barbosa A."/>
            <person name="Brown M.T."/>
            <person name="Hayes R.D."/>
            <person name="Mukherjee M."/>
            <person name="Okumura C.Y."/>
            <person name="Schneider R."/>
            <person name="Smith A.J."/>
            <person name="Vanacova S."/>
            <person name="Villalvazo M."/>
            <person name="Haas B.J."/>
            <person name="Pertea M."/>
            <person name="Feldblyum T.V."/>
            <person name="Utterback T.R."/>
            <person name="Shu C.L."/>
            <person name="Osoegawa K."/>
            <person name="de Jong P.J."/>
            <person name="Hrdy I."/>
            <person name="Horvathova L."/>
            <person name="Zubacova Z."/>
            <person name="Dolezal P."/>
            <person name="Malik S.B."/>
            <person name="Logsdon J.M. Jr."/>
            <person name="Henze K."/>
            <person name="Gupta A."/>
            <person name="Wang C.C."/>
            <person name="Dunne R.L."/>
            <person name="Upcroft J.A."/>
            <person name="Upcroft P."/>
            <person name="White O."/>
            <person name="Salzberg S.L."/>
            <person name="Tang P."/>
            <person name="Chiu C.-H."/>
            <person name="Lee Y.-S."/>
            <person name="Embley T.M."/>
            <person name="Coombs G.H."/>
            <person name="Mottram J.C."/>
            <person name="Tachezy J."/>
            <person name="Fraser-Liggett C.M."/>
            <person name="Johnson P.J."/>
        </authorList>
    </citation>
    <scope>NUCLEOTIDE SEQUENCE [LARGE SCALE GENOMIC DNA]</scope>
    <source>
        <strain evidence="12">G3</strain>
    </source>
</reference>
<evidence type="ECO:0000256" key="5">
    <source>
        <dbReference type="ARBA" id="ARBA00022801"/>
    </source>
</evidence>
<dbReference type="EMBL" id="DS113911">
    <property type="protein sequence ID" value="EAX93461.1"/>
    <property type="molecule type" value="Genomic_DNA"/>
</dbReference>
<dbReference type="KEGG" id="tva:4751179"/>
<dbReference type="VEuPathDB" id="TrichDB:TVAGG3_0367540"/>
<evidence type="ECO:0000256" key="10">
    <source>
        <dbReference type="SAM" id="Phobius"/>
    </source>
</evidence>
<keyword evidence="7 9" id="KW-0326">Glycosidase</keyword>
<evidence type="ECO:0000256" key="8">
    <source>
        <dbReference type="RuleBase" id="RU003615"/>
    </source>
</evidence>
<dbReference type="RefSeq" id="XP_001306391.1">
    <property type="nucleotide sequence ID" value="XM_001306390.1"/>
</dbReference>
<dbReference type="EC" id="3.2.1.1" evidence="4 9"/>
<keyword evidence="6 9" id="KW-0119">Carbohydrate metabolism</keyword>
<evidence type="ECO:0000313" key="12">
    <source>
        <dbReference type="EMBL" id="EAX93461.1"/>
    </source>
</evidence>
<keyword evidence="5 9" id="KW-0378">Hydrolase</keyword>
<dbReference type="eggNOG" id="KOG2212">
    <property type="taxonomic scope" value="Eukaryota"/>
</dbReference>
<protein>
    <recommendedName>
        <fullName evidence="4 9">Alpha-amylase</fullName>
        <ecNumber evidence="4 9">3.2.1.1</ecNumber>
    </recommendedName>
</protein>
<evidence type="ECO:0000256" key="9">
    <source>
        <dbReference type="RuleBase" id="RU361134"/>
    </source>
</evidence>
<gene>
    <name evidence="12" type="ORF">TVAG_347480</name>
</gene>
<evidence type="ECO:0000313" key="13">
    <source>
        <dbReference type="Proteomes" id="UP000001542"/>
    </source>
</evidence>